<keyword evidence="1" id="KW-0732">Signal</keyword>
<organism evidence="2 3">
    <name type="scientific">Anas platyrhynchos</name>
    <name type="common">Mallard</name>
    <name type="synonym">Anas boschas</name>
    <dbReference type="NCBI Taxonomy" id="8839"/>
    <lineage>
        <taxon>Eukaryota</taxon>
        <taxon>Metazoa</taxon>
        <taxon>Chordata</taxon>
        <taxon>Craniata</taxon>
        <taxon>Vertebrata</taxon>
        <taxon>Euteleostomi</taxon>
        <taxon>Archelosauria</taxon>
        <taxon>Archosauria</taxon>
        <taxon>Dinosauria</taxon>
        <taxon>Saurischia</taxon>
        <taxon>Theropoda</taxon>
        <taxon>Coelurosauria</taxon>
        <taxon>Aves</taxon>
        <taxon>Neognathae</taxon>
        <taxon>Galloanserae</taxon>
        <taxon>Anseriformes</taxon>
        <taxon>Anatidae</taxon>
        <taxon>Anatinae</taxon>
        <taxon>Anas</taxon>
    </lineage>
</organism>
<feature type="chain" id="PRO_5004344485" evidence="1">
    <location>
        <begin position="21"/>
        <end position="239"/>
    </location>
</feature>
<evidence type="ECO:0000313" key="3">
    <source>
        <dbReference type="Proteomes" id="UP000296049"/>
    </source>
</evidence>
<feature type="signal peptide" evidence="1">
    <location>
        <begin position="1"/>
        <end position="20"/>
    </location>
</feature>
<gene>
    <name evidence="2" type="ORF">Anapl_01423</name>
</gene>
<keyword evidence="3" id="KW-1185">Reference proteome</keyword>
<evidence type="ECO:0000256" key="1">
    <source>
        <dbReference type="SAM" id="SignalP"/>
    </source>
</evidence>
<protein>
    <submittedName>
        <fullName evidence="2">Uncharacterized protein</fullName>
    </submittedName>
</protein>
<dbReference type="EMBL" id="KB742781">
    <property type="protein sequence ID" value="EOB04480.1"/>
    <property type="molecule type" value="Genomic_DNA"/>
</dbReference>
<reference evidence="3" key="1">
    <citation type="journal article" date="2013" name="Nat. Genet.">
        <title>The duck genome and transcriptome provide insight into an avian influenza virus reservoir species.</title>
        <authorList>
            <person name="Huang Y."/>
            <person name="Li Y."/>
            <person name="Burt D.W."/>
            <person name="Chen H."/>
            <person name="Zhang Y."/>
            <person name="Qian W."/>
            <person name="Kim H."/>
            <person name="Gan S."/>
            <person name="Zhao Y."/>
            <person name="Li J."/>
            <person name="Yi K."/>
            <person name="Feng H."/>
            <person name="Zhu P."/>
            <person name="Li B."/>
            <person name="Liu Q."/>
            <person name="Fairley S."/>
            <person name="Magor K.E."/>
            <person name="Du Z."/>
            <person name="Hu X."/>
            <person name="Goodman L."/>
            <person name="Tafer H."/>
            <person name="Vignal A."/>
            <person name="Lee T."/>
            <person name="Kim K.W."/>
            <person name="Sheng Z."/>
            <person name="An Y."/>
            <person name="Searle S."/>
            <person name="Herrero J."/>
            <person name="Groenen M.A."/>
            <person name="Crooijmans R.P."/>
            <person name="Faraut T."/>
            <person name="Cai Q."/>
            <person name="Webster R.G."/>
            <person name="Aldridge J.R."/>
            <person name="Warren W.C."/>
            <person name="Bartschat S."/>
            <person name="Kehr S."/>
            <person name="Marz M."/>
            <person name="Stadler P.F."/>
            <person name="Smith J."/>
            <person name="Kraus R.H."/>
            <person name="Zhao Y."/>
            <person name="Ren L."/>
            <person name="Fei J."/>
            <person name="Morisson M."/>
            <person name="Kaiser P."/>
            <person name="Griffin D.K."/>
            <person name="Rao M."/>
            <person name="Pitel F."/>
            <person name="Wang J."/>
            <person name="Li N."/>
        </authorList>
    </citation>
    <scope>NUCLEOTIDE SEQUENCE [LARGE SCALE GENOMIC DNA]</scope>
</reference>
<name>R0LRW4_ANAPL</name>
<sequence>MALWATAQCDWLQLPMSIWATCMSLMSNEESVLQLLWEGEGRVIEKERWESGDQNLILIHGLAVWLSLRGDRDDKLKLVAADTVCSLNIHLPREKTFGWVYCNAAWLYLHVWQISIYLNLTSDLEGVFSIKTKWSLESGVWVVWFSDPVCHTNVMHAVRAKQYEERIFTSEPEACLLHAEECVKKMPEFVEMVLEMENVKLEYQSEQDPSNCGEQRCEYNNCCCEVPSTGRILQEPIHP</sequence>
<dbReference type="AlphaFoldDB" id="R0LRW4"/>
<proteinExistence type="predicted"/>
<dbReference type="Proteomes" id="UP000296049">
    <property type="component" value="Unassembled WGS sequence"/>
</dbReference>
<accession>R0LRW4</accession>
<evidence type="ECO:0000313" key="2">
    <source>
        <dbReference type="EMBL" id="EOB04480.1"/>
    </source>
</evidence>